<dbReference type="Proteomes" id="UP000007875">
    <property type="component" value="Unassembled WGS sequence"/>
</dbReference>
<protein>
    <submittedName>
        <fullName evidence="1">Uncharacterized protein</fullName>
    </submittedName>
</protein>
<name>H2YLJ0_CIOSA</name>
<reference evidence="1" key="2">
    <citation type="submission" date="2025-08" db="UniProtKB">
        <authorList>
            <consortium name="Ensembl"/>
        </authorList>
    </citation>
    <scope>IDENTIFICATION</scope>
</reference>
<dbReference type="InParanoid" id="H2YLJ0"/>
<proteinExistence type="predicted"/>
<dbReference type="Ensembl" id="ENSCSAVT00000006270.1">
    <property type="protein sequence ID" value="ENSCSAVP00000006192.1"/>
    <property type="gene ID" value="ENSCSAVG00000003696.1"/>
</dbReference>
<reference evidence="2" key="1">
    <citation type="submission" date="2003-08" db="EMBL/GenBank/DDBJ databases">
        <authorList>
            <person name="Birren B."/>
            <person name="Nusbaum C."/>
            <person name="Abebe A."/>
            <person name="Abouelleil A."/>
            <person name="Adekoya E."/>
            <person name="Ait-zahra M."/>
            <person name="Allen N."/>
            <person name="Allen T."/>
            <person name="An P."/>
            <person name="Anderson M."/>
            <person name="Anderson S."/>
            <person name="Arachchi H."/>
            <person name="Armbruster J."/>
            <person name="Bachantsang P."/>
            <person name="Baldwin J."/>
            <person name="Barry A."/>
            <person name="Bayul T."/>
            <person name="Blitshsteyn B."/>
            <person name="Bloom T."/>
            <person name="Blye J."/>
            <person name="Boguslavskiy L."/>
            <person name="Borowsky M."/>
            <person name="Boukhgalter B."/>
            <person name="Brunache A."/>
            <person name="Butler J."/>
            <person name="Calixte N."/>
            <person name="Calvo S."/>
            <person name="Camarata J."/>
            <person name="Campo K."/>
            <person name="Chang J."/>
            <person name="Cheshatsang Y."/>
            <person name="Citroen M."/>
            <person name="Collymore A."/>
            <person name="Considine T."/>
            <person name="Cook A."/>
            <person name="Cooke P."/>
            <person name="Corum B."/>
            <person name="Cuomo C."/>
            <person name="David R."/>
            <person name="Dawoe T."/>
            <person name="Degray S."/>
            <person name="Dodge S."/>
            <person name="Dooley K."/>
            <person name="Dorje P."/>
            <person name="Dorjee K."/>
            <person name="Dorris L."/>
            <person name="Duffey N."/>
            <person name="Dupes A."/>
            <person name="Elkins T."/>
            <person name="Engels R."/>
            <person name="Erickson J."/>
            <person name="Farina A."/>
            <person name="Faro S."/>
            <person name="Ferreira P."/>
            <person name="Fischer H."/>
            <person name="Fitzgerald M."/>
            <person name="Foley K."/>
            <person name="Gage D."/>
            <person name="Galagan J."/>
            <person name="Gearin G."/>
            <person name="Gnerre S."/>
            <person name="Gnirke A."/>
            <person name="Goyette A."/>
            <person name="Graham J."/>
            <person name="Grandbois E."/>
            <person name="Gyaltsen K."/>
            <person name="Hafez N."/>
            <person name="Hagopian D."/>
            <person name="Hagos B."/>
            <person name="Hall J."/>
            <person name="Hatcher B."/>
            <person name="Heller A."/>
            <person name="Higgins H."/>
            <person name="Honan T."/>
            <person name="Horn A."/>
            <person name="Houde N."/>
            <person name="Hughes L."/>
            <person name="Hulme W."/>
            <person name="Husby E."/>
            <person name="Iliev I."/>
            <person name="Jaffe D."/>
            <person name="Jones C."/>
            <person name="Kamal M."/>
            <person name="Kamat A."/>
            <person name="Kamvysselis M."/>
            <person name="Karlsson E."/>
            <person name="Kells C."/>
            <person name="Kieu A."/>
            <person name="Kisner P."/>
            <person name="Kodira C."/>
            <person name="Kulbokas E."/>
            <person name="Labutti K."/>
            <person name="Lama D."/>
            <person name="Landers T."/>
            <person name="Leger J."/>
            <person name="Levine S."/>
            <person name="Lewis D."/>
            <person name="Lewis T."/>
            <person name="Lindblad-toh K."/>
            <person name="Liu X."/>
            <person name="Lokyitsang T."/>
            <person name="Lokyitsang Y."/>
            <person name="Lucien O."/>
            <person name="Lui A."/>
            <person name="Ma L.J."/>
            <person name="Mabbitt R."/>
            <person name="Macdonald J."/>
            <person name="Maclean C."/>
            <person name="Major J."/>
            <person name="Manning J."/>
            <person name="Marabella R."/>
            <person name="Maru K."/>
            <person name="Matthews C."/>
            <person name="Mauceli E."/>
            <person name="Mccarthy M."/>
            <person name="Mcdonough S."/>
            <person name="Mcghee T."/>
            <person name="Meldrim J."/>
            <person name="Meneus L."/>
            <person name="Mesirov J."/>
            <person name="Mihalev A."/>
            <person name="Mihova T."/>
            <person name="Mikkelsen T."/>
            <person name="Mlenga V."/>
            <person name="Moru K."/>
            <person name="Mozes J."/>
            <person name="Mulrain L."/>
            <person name="Munson G."/>
            <person name="Naylor J."/>
            <person name="Newes C."/>
            <person name="Nguyen C."/>
            <person name="Nguyen N."/>
            <person name="Nguyen T."/>
            <person name="Nicol R."/>
            <person name="Nielsen C."/>
            <person name="Nizzari M."/>
            <person name="Norbu C."/>
            <person name="Norbu N."/>
            <person name="O'donnell P."/>
            <person name="Okoawo O."/>
            <person name="O'leary S."/>
            <person name="Omotosho B."/>
            <person name="O'neill K."/>
            <person name="Osman S."/>
            <person name="Parker S."/>
            <person name="Perrin D."/>
            <person name="Phunkhang P."/>
            <person name="Piqani B."/>
            <person name="Purcell S."/>
            <person name="Rachupka T."/>
            <person name="Ramasamy U."/>
            <person name="Rameau R."/>
            <person name="Ray V."/>
            <person name="Raymond C."/>
            <person name="Retta R."/>
            <person name="Richardson S."/>
            <person name="Rise C."/>
            <person name="Rodriguez J."/>
            <person name="Rogers J."/>
            <person name="Rogov P."/>
            <person name="Rutman M."/>
            <person name="Schupbach R."/>
            <person name="Seaman C."/>
            <person name="Settipalli S."/>
            <person name="Sharpe T."/>
            <person name="Sheridan J."/>
            <person name="Sherpa N."/>
            <person name="Shi J."/>
            <person name="Smirnov S."/>
            <person name="Smith C."/>
            <person name="Sougnez C."/>
            <person name="Spencer B."/>
            <person name="Stalker J."/>
            <person name="Stange-thomann N."/>
            <person name="Stavropoulos S."/>
            <person name="Stetson K."/>
            <person name="Stone C."/>
            <person name="Stone S."/>
            <person name="Stubbs M."/>
            <person name="Talamas J."/>
            <person name="Tchuinga P."/>
            <person name="Tenzing P."/>
            <person name="Tesfaye S."/>
            <person name="Theodore J."/>
            <person name="Thoulutsang Y."/>
            <person name="Topham K."/>
            <person name="Towey S."/>
            <person name="Tsamla T."/>
            <person name="Tsomo N."/>
            <person name="Vallee D."/>
            <person name="Vassiliev H."/>
            <person name="Venkataraman V."/>
            <person name="Vinson J."/>
            <person name="Vo A."/>
            <person name="Wade C."/>
            <person name="Wang S."/>
            <person name="Wangchuk T."/>
            <person name="Wangdi T."/>
            <person name="Whittaker C."/>
            <person name="Wilkinson J."/>
            <person name="Wu Y."/>
            <person name="Wyman D."/>
            <person name="Yadav S."/>
            <person name="Yang S."/>
            <person name="Yang X."/>
            <person name="Yeager S."/>
            <person name="Yee E."/>
            <person name="Young G."/>
            <person name="Zainoun J."/>
            <person name="Zembeck L."/>
            <person name="Zimmer A."/>
            <person name="Zody M."/>
            <person name="Lander E."/>
        </authorList>
    </citation>
    <scope>NUCLEOTIDE SEQUENCE [LARGE SCALE GENOMIC DNA]</scope>
</reference>
<reference evidence="1" key="3">
    <citation type="submission" date="2025-09" db="UniProtKB">
        <authorList>
            <consortium name="Ensembl"/>
        </authorList>
    </citation>
    <scope>IDENTIFICATION</scope>
</reference>
<dbReference type="HOGENOM" id="CLU_2412584_0_0_1"/>
<organism evidence="1 2">
    <name type="scientific">Ciona savignyi</name>
    <name type="common">Pacific transparent sea squirt</name>
    <dbReference type="NCBI Taxonomy" id="51511"/>
    <lineage>
        <taxon>Eukaryota</taxon>
        <taxon>Metazoa</taxon>
        <taxon>Chordata</taxon>
        <taxon>Tunicata</taxon>
        <taxon>Ascidiacea</taxon>
        <taxon>Phlebobranchia</taxon>
        <taxon>Cionidae</taxon>
        <taxon>Ciona</taxon>
    </lineage>
</organism>
<evidence type="ECO:0000313" key="2">
    <source>
        <dbReference type="Proteomes" id="UP000007875"/>
    </source>
</evidence>
<evidence type="ECO:0000313" key="1">
    <source>
        <dbReference type="Ensembl" id="ENSCSAVP00000006192.1"/>
    </source>
</evidence>
<accession>H2YLJ0</accession>
<dbReference type="AlphaFoldDB" id="H2YLJ0"/>
<keyword evidence="2" id="KW-1185">Reference proteome</keyword>
<sequence>MIAILLKVFVTSNLHGQSLLGNLLHWHGGLLWGCRHRFWCWFHNFRLAARSGNCLLLFRLNDVYVVRQGLLRSNLAQWVPWKHNFNLDSKNT</sequence>